<dbReference type="OrthoDB" id="2803783at2759"/>
<sequence length="164" mass="18698">MKEYLLGEIDDIPSWVDLVNVWFELEEVKGFLEVGQGRALPAKNRPKIVGTWIQGGRARMTPTCEVGTLRTELLQWWKTLNPPWCQTGPTGEFLQSGEGDWGFLNASGRNGLLSVLACMNWWLELEEGLDEDPQWVSLLRDVQWVLESLLKETGEPPRKKSRSD</sequence>
<dbReference type="AlphaFoldDB" id="A0A6A4GKZ2"/>
<organism evidence="1 2">
    <name type="scientific">Gymnopus androsaceus JB14</name>
    <dbReference type="NCBI Taxonomy" id="1447944"/>
    <lineage>
        <taxon>Eukaryota</taxon>
        <taxon>Fungi</taxon>
        <taxon>Dikarya</taxon>
        <taxon>Basidiomycota</taxon>
        <taxon>Agaricomycotina</taxon>
        <taxon>Agaricomycetes</taxon>
        <taxon>Agaricomycetidae</taxon>
        <taxon>Agaricales</taxon>
        <taxon>Marasmiineae</taxon>
        <taxon>Omphalotaceae</taxon>
        <taxon>Gymnopus</taxon>
    </lineage>
</organism>
<name>A0A6A4GKZ2_9AGAR</name>
<accession>A0A6A4GKZ2</accession>
<evidence type="ECO:0000313" key="1">
    <source>
        <dbReference type="EMBL" id="KAE9386218.1"/>
    </source>
</evidence>
<evidence type="ECO:0000313" key="2">
    <source>
        <dbReference type="Proteomes" id="UP000799118"/>
    </source>
</evidence>
<proteinExistence type="predicted"/>
<reference evidence="1" key="1">
    <citation type="journal article" date="2019" name="Environ. Microbiol.">
        <title>Fungal ecological strategies reflected in gene transcription - a case study of two litter decomposers.</title>
        <authorList>
            <person name="Barbi F."/>
            <person name="Kohler A."/>
            <person name="Barry K."/>
            <person name="Baskaran P."/>
            <person name="Daum C."/>
            <person name="Fauchery L."/>
            <person name="Ihrmark K."/>
            <person name="Kuo A."/>
            <person name="LaButti K."/>
            <person name="Lipzen A."/>
            <person name="Morin E."/>
            <person name="Grigoriev I.V."/>
            <person name="Henrissat B."/>
            <person name="Lindahl B."/>
            <person name="Martin F."/>
        </authorList>
    </citation>
    <scope>NUCLEOTIDE SEQUENCE</scope>
    <source>
        <strain evidence="1">JB14</strain>
    </source>
</reference>
<dbReference type="Proteomes" id="UP000799118">
    <property type="component" value="Unassembled WGS sequence"/>
</dbReference>
<protein>
    <submittedName>
        <fullName evidence="1">Uncharacterized protein</fullName>
    </submittedName>
</protein>
<dbReference type="EMBL" id="ML769900">
    <property type="protein sequence ID" value="KAE9386218.1"/>
    <property type="molecule type" value="Genomic_DNA"/>
</dbReference>
<keyword evidence="2" id="KW-1185">Reference proteome</keyword>
<gene>
    <name evidence="1" type="ORF">BT96DRAFT_839582</name>
</gene>